<dbReference type="InterPro" id="IPR050811">
    <property type="entry name" value="Phosphate_ABC_transporter"/>
</dbReference>
<dbReference type="KEGG" id="acob:P0Y56_02360"/>
<evidence type="ECO:0000313" key="4">
    <source>
        <dbReference type="EMBL" id="WEK47147.1"/>
    </source>
</evidence>
<dbReference type="SUPFAM" id="SSF53850">
    <property type="entry name" value="Periplasmic binding protein-like II"/>
    <property type="match status" value="1"/>
</dbReference>
<gene>
    <name evidence="4" type="ORF">P0Y56_02360</name>
</gene>
<keyword evidence="1 2" id="KW-0732">Signal</keyword>
<dbReference type="Pfam" id="PF12849">
    <property type="entry name" value="PBP_like_2"/>
    <property type="match status" value="1"/>
</dbReference>
<feature type="signal peptide" evidence="2">
    <location>
        <begin position="1"/>
        <end position="19"/>
    </location>
</feature>
<proteinExistence type="predicted"/>
<dbReference type="Proteomes" id="UP001218362">
    <property type="component" value="Chromosome"/>
</dbReference>
<accession>A0AAJ5X9K5</accession>
<protein>
    <submittedName>
        <fullName evidence="4">Substrate-binding domain-containing protein</fullName>
    </submittedName>
</protein>
<reference evidence="4" key="1">
    <citation type="submission" date="2023-03" db="EMBL/GenBank/DDBJ databases">
        <title>Andean soil-derived lignocellulolytic bacterial consortium as a source of novel taxa and putative plastic-active enzymes.</title>
        <authorList>
            <person name="Diaz-Garcia L."/>
            <person name="Chuvochina M."/>
            <person name="Feuerriegel G."/>
            <person name="Bunk B."/>
            <person name="Sproer C."/>
            <person name="Streit W.R."/>
            <person name="Rodriguez L.M."/>
            <person name="Overmann J."/>
            <person name="Jimenez D.J."/>
        </authorList>
    </citation>
    <scope>NUCLEOTIDE SEQUENCE</scope>
    <source>
        <strain evidence="4">MAG 26</strain>
    </source>
</reference>
<dbReference type="EMBL" id="CP119316">
    <property type="protein sequence ID" value="WEK47147.1"/>
    <property type="molecule type" value="Genomic_DNA"/>
</dbReference>
<evidence type="ECO:0000313" key="5">
    <source>
        <dbReference type="Proteomes" id="UP001218362"/>
    </source>
</evidence>
<dbReference type="AlphaFoldDB" id="A0AAJ5X9K5"/>
<dbReference type="PANTHER" id="PTHR30570">
    <property type="entry name" value="PERIPLASMIC PHOSPHATE BINDING COMPONENT OF PHOSPHATE ABC TRANSPORTER"/>
    <property type="match status" value="1"/>
</dbReference>
<dbReference type="PANTHER" id="PTHR30570:SF1">
    <property type="entry name" value="PHOSPHATE-BINDING PROTEIN PSTS"/>
    <property type="match status" value="1"/>
</dbReference>
<evidence type="ECO:0000256" key="1">
    <source>
        <dbReference type="ARBA" id="ARBA00022729"/>
    </source>
</evidence>
<dbReference type="Gene3D" id="3.40.190.10">
    <property type="entry name" value="Periplasmic binding protein-like II"/>
    <property type="match status" value="2"/>
</dbReference>
<organism evidence="4 5">
    <name type="scientific">Candidatus Andeanibacterium colombiense</name>
    <dbReference type="NCBI Taxonomy" id="3121345"/>
    <lineage>
        <taxon>Bacteria</taxon>
        <taxon>Pseudomonadati</taxon>
        <taxon>Pseudomonadota</taxon>
        <taxon>Alphaproteobacteria</taxon>
        <taxon>Sphingomonadales</taxon>
        <taxon>Sphingomonadaceae</taxon>
        <taxon>Candidatus Andeanibacterium</taxon>
    </lineage>
</organism>
<evidence type="ECO:0000259" key="3">
    <source>
        <dbReference type="Pfam" id="PF12849"/>
    </source>
</evidence>
<feature type="domain" description="PBP" evidence="3">
    <location>
        <begin position="25"/>
        <end position="302"/>
    </location>
</feature>
<feature type="chain" id="PRO_5042548250" evidence="2">
    <location>
        <begin position="20"/>
        <end position="347"/>
    </location>
</feature>
<sequence length="347" mass="36254">MKTKALLALPLIAATLSLAGCGGGGQETRDSIRAVGSSTVLPFAKLVSETFAADNSGFKAPIIEGNGTGGGMKLFCAGVGAQHPDIADASRRMKKSEYQDCAANGVTEIVEIQVGIDGIAFANAKSGPAMALTPVDIYKAIAANPFGKPNTAKTWHDVNPALPDLPIMVYGPATISGTRDALKELVLTKGCDSDAATKALADSDKDRHDKICGDLRTDGAYADTADNYNLIVQKLEANDKAVGIFGYSYLEENADKLRGLTINGVLPTYDAIADGSYPGARPLYIYVKKAHIGAVPGLQEFVSTWPKLWSKDGPLAKAGMIAMPDALQADQAKVVGSLTLLDPAALK</sequence>
<name>A0AAJ5X9K5_9SPHN</name>
<evidence type="ECO:0000256" key="2">
    <source>
        <dbReference type="SAM" id="SignalP"/>
    </source>
</evidence>
<dbReference type="InterPro" id="IPR024370">
    <property type="entry name" value="PBP_domain"/>
</dbReference>